<comment type="function">
    <text evidence="5">Small GTPase required for proper localization of RNA polymerase II and III (RNAPII and RNAPIII). May act at an RNAP assembly step prior to nuclear import.</text>
</comment>
<dbReference type="InterPro" id="IPR030231">
    <property type="entry name" value="Gpn2"/>
</dbReference>
<comment type="subunit">
    <text evidence="5">Binds to RNA polymerase II (RNAPII).</text>
</comment>
<protein>
    <recommendedName>
        <fullName evidence="5">GPN-loop GTPase 2</fullName>
    </recommendedName>
</protein>
<evidence type="ECO:0000256" key="5">
    <source>
        <dbReference type="RuleBase" id="RU365059"/>
    </source>
</evidence>
<dbReference type="CDD" id="cd17871">
    <property type="entry name" value="GPN2"/>
    <property type="match status" value="1"/>
</dbReference>
<dbReference type="OrthoDB" id="5839at2759"/>
<dbReference type="PANTHER" id="PTHR21231">
    <property type="entry name" value="XPA-BINDING PROTEIN 1-RELATED"/>
    <property type="match status" value="1"/>
</dbReference>
<keyword evidence="7" id="KW-1185">Reference proteome</keyword>
<keyword evidence="2 5" id="KW-0547">Nucleotide-binding</keyword>
<dbReference type="GO" id="GO:0005737">
    <property type="term" value="C:cytoplasm"/>
    <property type="evidence" value="ECO:0007669"/>
    <property type="project" value="TreeGrafter"/>
</dbReference>
<dbReference type="GO" id="GO:0003924">
    <property type="term" value="F:GTPase activity"/>
    <property type="evidence" value="ECO:0007669"/>
    <property type="project" value="TreeGrafter"/>
</dbReference>
<dbReference type="InterPro" id="IPR027417">
    <property type="entry name" value="P-loop_NTPase"/>
</dbReference>
<evidence type="ECO:0000256" key="1">
    <source>
        <dbReference type="ARBA" id="ARBA00005290"/>
    </source>
</evidence>
<evidence type="ECO:0000256" key="3">
    <source>
        <dbReference type="ARBA" id="ARBA00022801"/>
    </source>
</evidence>
<dbReference type="Gene3D" id="3.40.50.300">
    <property type="entry name" value="P-loop containing nucleotide triphosphate hydrolases"/>
    <property type="match status" value="1"/>
</dbReference>
<keyword evidence="4 5" id="KW-0342">GTP-binding</keyword>
<evidence type="ECO:0000256" key="4">
    <source>
        <dbReference type="ARBA" id="ARBA00023134"/>
    </source>
</evidence>
<accession>A0A4P9ZDM0</accession>
<comment type="similarity">
    <text evidence="1 5">Belongs to the GPN-loop GTPase family.</text>
</comment>
<dbReference type="Proteomes" id="UP000268321">
    <property type="component" value="Unassembled WGS sequence"/>
</dbReference>
<dbReference type="AlphaFoldDB" id="A0A4P9ZDM0"/>
<evidence type="ECO:0000313" key="7">
    <source>
        <dbReference type="Proteomes" id="UP000268321"/>
    </source>
</evidence>
<proteinExistence type="inferred from homology"/>
<dbReference type="FunFam" id="3.40.50.300:FF:000338">
    <property type="entry name" value="GPN-loop GTPase 2"/>
    <property type="match status" value="1"/>
</dbReference>
<evidence type="ECO:0000256" key="2">
    <source>
        <dbReference type="ARBA" id="ARBA00022741"/>
    </source>
</evidence>
<reference evidence="7" key="1">
    <citation type="journal article" date="2018" name="Nat. Microbiol.">
        <title>Leveraging single-cell genomics to expand the fungal tree of life.</title>
        <authorList>
            <person name="Ahrendt S.R."/>
            <person name="Quandt C.A."/>
            <person name="Ciobanu D."/>
            <person name="Clum A."/>
            <person name="Salamov A."/>
            <person name="Andreopoulos B."/>
            <person name="Cheng J.F."/>
            <person name="Woyke T."/>
            <person name="Pelin A."/>
            <person name="Henrissat B."/>
            <person name="Reynolds N.K."/>
            <person name="Benny G.L."/>
            <person name="Smith M.E."/>
            <person name="James T.Y."/>
            <person name="Grigoriev I.V."/>
        </authorList>
    </citation>
    <scope>NUCLEOTIDE SEQUENCE [LARGE SCALE GENOMIC DNA]</scope>
    <source>
        <strain evidence="7">Baker2002</strain>
    </source>
</reference>
<sequence>MFGQVVIGPPGTGKSTYCHGMFQFLSAIGRKCSIVNLDPANESLPYAACSFDIRDYISLEEIMDQAILGPNGALMYAMESLDQNAMEGLIDAWTELGRTDYLIFDCPGQVELFTHHNSFFKLFHLFAKKADSRLCTVALIDSYSLTSASQYISMLLLSLRSMIQLELPHVNVISKIDLLDTYQELPMRLDFYTEVQDLKQLLSLVEQESPTVLGRNYVRLTELIAELIEDYNLVGFEVLAIENKRTMINLLRVIDKANGYAYGSLELGADHIWAEAVRNSARAEFDVDLHDRWVVNKKLYDEAERKGDLLQQEALNEKDGDDL</sequence>
<dbReference type="InterPro" id="IPR004130">
    <property type="entry name" value="Gpn"/>
</dbReference>
<dbReference type="Pfam" id="PF03029">
    <property type="entry name" value="ATP_bind_1"/>
    <property type="match status" value="1"/>
</dbReference>
<evidence type="ECO:0000313" key="6">
    <source>
        <dbReference type="EMBL" id="RKP30883.1"/>
    </source>
</evidence>
<name>A0A4P9ZDM0_9ASCO</name>
<dbReference type="PANTHER" id="PTHR21231:SF3">
    <property type="entry name" value="GPN-LOOP GTPASE 2"/>
    <property type="match status" value="1"/>
</dbReference>
<organism evidence="6 7">
    <name type="scientific">Metschnikowia bicuspidata</name>
    <dbReference type="NCBI Taxonomy" id="27322"/>
    <lineage>
        <taxon>Eukaryota</taxon>
        <taxon>Fungi</taxon>
        <taxon>Dikarya</taxon>
        <taxon>Ascomycota</taxon>
        <taxon>Saccharomycotina</taxon>
        <taxon>Pichiomycetes</taxon>
        <taxon>Metschnikowiaceae</taxon>
        <taxon>Metschnikowia</taxon>
    </lineage>
</organism>
<keyword evidence="3 5" id="KW-0378">Hydrolase</keyword>
<dbReference type="SUPFAM" id="SSF52540">
    <property type="entry name" value="P-loop containing nucleoside triphosphate hydrolases"/>
    <property type="match status" value="1"/>
</dbReference>
<dbReference type="EMBL" id="ML004450">
    <property type="protein sequence ID" value="RKP30883.1"/>
    <property type="molecule type" value="Genomic_DNA"/>
</dbReference>
<gene>
    <name evidence="6" type="ORF">METBISCDRAFT_15212</name>
</gene>
<dbReference type="GO" id="GO:0005525">
    <property type="term" value="F:GTP binding"/>
    <property type="evidence" value="ECO:0007669"/>
    <property type="project" value="UniProtKB-KW"/>
</dbReference>